<evidence type="ECO:0000313" key="2">
    <source>
        <dbReference type="EMBL" id="MBB5660189.1"/>
    </source>
</evidence>
<accession>A0A7W9E7P6</accession>
<dbReference type="AlphaFoldDB" id="A0A7W9E7P6"/>
<reference evidence="2 3" key="1">
    <citation type="submission" date="2020-08" db="EMBL/GenBank/DDBJ databases">
        <title>Genomic Encyclopedia of Type Strains, Phase IV (KMG-IV): sequencing the most valuable type-strain genomes for metagenomic binning, comparative biology and taxonomic classification.</title>
        <authorList>
            <person name="Goeker M."/>
        </authorList>
    </citation>
    <scope>NUCLEOTIDE SEQUENCE [LARGE SCALE GENOMIC DNA]</scope>
    <source>
        <strain evidence="2 3">DSM 24448</strain>
    </source>
</reference>
<comment type="caution">
    <text evidence="2">The sequence shown here is derived from an EMBL/GenBank/DDBJ whole genome shotgun (WGS) entry which is preliminary data.</text>
</comment>
<evidence type="ECO:0000313" key="3">
    <source>
        <dbReference type="Proteomes" id="UP000548978"/>
    </source>
</evidence>
<dbReference type="EMBL" id="JACIJB010000002">
    <property type="protein sequence ID" value="MBB5660189.1"/>
    <property type="molecule type" value="Genomic_DNA"/>
</dbReference>
<dbReference type="Proteomes" id="UP000548978">
    <property type="component" value="Unassembled WGS sequence"/>
</dbReference>
<dbReference type="RefSeq" id="WP_164461966.1">
    <property type="nucleotide sequence ID" value="NZ_JACIJB010000002.1"/>
</dbReference>
<organism evidence="2 3">
    <name type="scientific">Brevundimonas halotolerans</name>
    <dbReference type="NCBI Taxonomy" id="69670"/>
    <lineage>
        <taxon>Bacteria</taxon>
        <taxon>Pseudomonadati</taxon>
        <taxon>Pseudomonadota</taxon>
        <taxon>Alphaproteobacteria</taxon>
        <taxon>Caulobacterales</taxon>
        <taxon>Caulobacteraceae</taxon>
        <taxon>Brevundimonas</taxon>
    </lineage>
</organism>
<keyword evidence="1" id="KW-0732">Signal</keyword>
<protein>
    <recommendedName>
        <fullName evidence="4">TonB C-terminal domain-containing protein</fullName>
    </recommendedName>
</protein>
<evidence type="ECO:0008006" key="4">
    <source>
        <dbReference type="Google" id="ProtNLM"/>
    </source>
</evidence>
<keyword evidence="3" id="KW-1185">Reference proteome</keyword>
<feature type="signal peptide" evidence="1">
    <location>
        <begin position="1"/>
        <end position="22"/>
    </location>
</feature>
<proteinExistence type="predicted"/>
<feature type="chain" id="PRO_5031416871" description="TonB C-terminal domain-containing protein" evidence="1">
    <location>
        <begin position="23"/>
        <end position="275"/>
    </location>
</feature>
<gene>
    <name evidence="2" type="ORF">FHS65_000929</name>
</gene>
<evidence type="ECO:0000256" key="1">
    <source>
        <dbReference type="SAM" id="SignalP"/>
    </source>
</evidence>
<sequence length="275" mass="30243">MRAPIRRPCTAALALVLGLAQATPGLTQDPGDDWDIVRDRRNKQVMAYLQFSNGLGITVRCLDGSLDAVIGGLPPPVNPEPSSIGISYRPLYMTFRDDEEYGGRWVIAVNDTMAVGLFPAPFARRLREGGALQIRVPDGGGEGRSLSYRIELPRSARHIDEVLTTCDRPLDDPRDDVLGRDENPGLPASIIWERAPRPTFPNNSTYASGFAVISCNTRPDGSLEDCIAESQHPADSRFGREALNATRRARLQVAEDADAPVPVRRVFFTVTFRLM</sequence>
<name>A0A7W9E7P6_9CAUL</name>